<evidence type="ECO:0000256" key="7">
    <source>
        <dbReference type="ARBA" id="ARBA00022827"/>
    </source>
</evidence>
<keyword evidence="9" id="KW-0560">Oxidoreductase</keyword>
<dbReference type="InterPro" id="IPR039261">
    <property type="entry name" value="FNR_nucleotide-bd"/>
</dbReference>
<sequence length="1065" mass="116948">MTEAVAVQPPRVLVLYGSETGTAQDVAEQVQRMALARNLSDTQVMAMDAFPVADALPQCSIVVFVVATTGDGEAPENMRYAWRHLLKRTLSKAWLAGVQVAVCGLGDSSYAKFNAVARRLQARLVQLGAVELVPRALGDDQHPLGYFGALNPWLDKLWAAVLEQHPLPTGFVVQDMLQVLEPLYSVTLHAATSEEAQQAKAFDPRHDTSTFYAPPRTCVHADEGLLLAKLTVNQRITAADWTQDVRHLELDISGDARARPTDSALQYKAGAIAVLYPENLAETVAALLTYVGHQADDVVSILATDGSPQHDLPSPCTLYDLFAKYLDIQGTPRRSFFEKLSLFASDQEEKEKLEELSSADGVDLLYDYCIREKKSYAEVLVDFPSVRVPLALLIQMIPRLRPRSYSISSSSKLKPNKVELTVAIVDFLTPYKRRRVGICSSYFQAVDPTTKEVRVPIWIKTGLFDPPEQSASMLLIGPGTGVAAMRAIVEERIASNATNASTTSNAENAPGDTHLYFGSRHKDKDFLYGDEFNRMVAAKHLTSLVTAFSRDQSHKIYVQTRLAENKEAIFELLMNGCYCFIAGSAKRMPTDVYEVLRDIVRAVGGVSLQEAEAFMKSMPEGAHERGRHGTPHADTESGAHPPYHSKLRAKKEERQQGRRPHGSAAPKDSDTASNAGGLTDRSLAMSTARYEPFEQVAQETIKDDAASPATSFPSAAGSVETEDDVKKRQRADARRVLIKYEGTIWDAAIANDLEMVQKYFLVEGATKLVRMHNRNMQEGGRTLLHTAAWYGHAEMLEFLLSAGAQVDAVDTVGGFTVVRLLYLAGESEYSLVWIFQTTCKTTALQEAARAGHGDLCVRLLRRGADPSHRDMHGDTAFHLAARRGHGTALLQMALELETMASKSSVYLWTMKNLKGKTVLDYVKQNPLVGPLLKSRLGSRFSMDGVEKLKSRFPFKASCALTFMRLDCPAAHSSVCLDFFQQAAMMSTKTIVNTVASTARSQRTEDTAFESGRTLSTGGTPDTGTRGRGTTRDSGRQAELVGVEKLGLDVSSFAYSAGERERIASR</sequence>
<dbReference type="Pfam" id="PF00258">
    <property type="entry name" value="Flavodoxin_1"/>
    <property type="match status" value="1"/>
</dbReference>
<dbReference type="InterPro" id="IPR008254">
    <property type="entry name" value="Flavodoxin/NO_synth"/>
</dbReference>
<dbReference type="GO" id="GO:0005634">
    <property type="term" value="C:nucleus"/>
    <property type="evidence" value="ECO:0007669"/>
    <property type="project" value="UniProtKB-ARBA"/>
</dbReference>
<feature type="region of interest" description="Disordered" evidence="11">
    <location>
        <begin position="620"/>
        <end position="678"/>
    </location>
</feature>
<dbReference type="SUPFAM" id="SSF52343">
    <property type="entry name" value="Ferredoxin reductase-like, C-terminal NADP-linked domain"/>
    <property type="match status" value="1"/>
</dbReference>
<evidence type="ECO:0000256" key="10">
    <source>
        <dbReference type="PROSITE-ProRule" id="PRU00023"/>
    </source>
</evidence>
<dbReference type="PRINTS" id="PR00371">
    <property type="entry name" value="FPNCR"/>
</dbReference>
<dbReference type="SUPFAM" id="SSF52218">
    <property type="entry name" value="Flavoproteins"/>
    <property type="match status" value="1"/>
</dbReference>
<evidence type="ECO:0000256" key="4">
    <source>
        <dbReference type="ARBA" id="ARBA00022490"/>
    </source>
</evidence>
<dbReference type="FunFam" id="3.40.50.360:FF:000015">
    <property type="entry name" value="NADPH-dependent diflavin oxidoreductase 1"/>
    <property type="match status" value="1"/>
</dbReference>
<comment type="cofactor">
    <cofactor evidence="1">
        <name>FMN</name>
        <dbReference type="ChEBI" id="CHEBI:58210"/>
    </cofactor>
</comment>
<dbReference type="Gene3D" id="1.20.990.10">
    <property type="entry name" value="NADPH-cytochrome p450 Reductase, Chain A, domain 3"/>
    <property type="match status" value="1"/>
</dbReference>
<proteinExistence type="predicted"/>
<evidence type="ECO:0000256" key="1">
    <source>
        <dbReference type="ARBA" id="ARBA00001917"/>
    </source>
</evidence>
<evidence type="ECO:0000256" key="3">
    <source>
        <dbReference type="ARBA" id="ARBA00004496"/>
    </source>
</evidence>
<dbReference type="InterPro" id="IPR001433">
    <property type="entry name" value="OxRdtase_FAD/NAD-bd"/>
</dbReference>
<keyword evidence="7" id="KW-0274">FAD</keyword>
<keyword evidence="6" id="KW-0288">FMN</keyword>
<evidence type="ECO:0000256" key="11">
    <source>
        <dbReference type="SAM" id="MobiDB-lite"/>
    </source>
</evidence>
<name>A0AAV2YP59_9STRA</name>
<evidence type="ECO:0000256" key="6">
    <source>
        <dbReference type="ARBA" id="ARBA00022643"/>
    </source>
</evidence>
<feature type="repeat" description="ANK" evidence="10">
    <location>
        <begin position="839"/>
        <end position="871"/>
    </location>
</feature>
<keyword evidence="4" id="KW-0963">Cytoplasm</keyword>
<feature type="domain" description="Flavodoxin-like" evidence="12">
    <location>
        <begin position="12"/>
        <end position="158"/>
    </location>
</feature>
<feature type="repeat" description="ANK" evidence="10">
    <location>
        <begin position="779"/>
        <end position="811"/>
    </location>
</feature>
<dbReference type="GO" id="GO:0005829">
    <property type="term" value="C:cytosol"/>
    <property type="evidence" value="ECO:0007669"/>
    <property type="project" value="TreeGrafter"/>
</dbReference>
<dbReference type="Pfam" id="PF00023">
    <property type="entry name" value="Ank"/>
    <property type="match status" value="2"/>
</dbReference>
<dbReference type="Pfam" id="PF00667">
    <property type="entry name" value="FAD_binding_1"/>
    <property type="match status" value="1"/>
</dbReference>
<dbReference type="Gene3D" id="3.40.50.360">
    <property type="match status" value="1"/>
</dbReference>
<reference evidence="14" key="2">
    <citation type="journal article" date="2023" name="Microbiol Resour">
        <title>Decontamination and Annotation of the Draft Genome Sequence of the Oomycete Lagenidium giganteum ARSEF 373.</title>
        <authorList>
            <person name="Morgan W.R."/>
            <person name="Tartar A."/>
        </authorList>
    </citation>
    <scope>NUCLEOTIDE SEQUENCE</scope>
    <source>
        <strain evidence="14">ARSEF 373</strain>
    </source>
</reference>
<dbReference type="InterPro" id="IPR017927">
    <property type="entry name" value="FAD-bd_FR_type"/>
</dbReference>
<dbReference type="GO" id="GO:0010181">
    <property type="term" value="F:FMN binding"/>
    <property type="evidence" value="ECO:0007669"/>
    <property type="project" value="InterPro"/>
</dbReference>
<dbReference type="Gene3D" id="1.25.40.20">
    <property type="entry name" value="Ankyrin repeat-containing domain"/>
    <property type="match status" value="1"/>
</dbReference>
<dbReference type="PROSITE" id="PS50297">
    <property type="entry name" value="ANK_REP_REGION"/>
    <property type="match status" value="1"/>
</dbReference>
<dbReference type="SUPFAM" id="SSF63380">
    <property type="entry name" value="Riboflavin synthase domain-like"/>
    <property type="match status" value="1"/>
</dbReference>
<dbReference type="Gene3D" id="2.40.30.10">
    <property type="entry name" value="Translation factors"/>
    <property type="match status" value="1"/>
</dbReference>
<dbReference type="Proteomes" id="UP001146120">
    <property type="component" value="Unassembled WGS sequence"/>
</dbReference>
<feature type="domain" description="FAD-binding FR-type" evidence="13">
    <location>
        <begin position="223"/>
        <end position="467"/>
    </location>
</feature>
<comment type="caution">
    <text evidence="14">The sequence shown here is derived from an EMBL/GenBank/DDBJ whole genome shotgun (WGS) entry which is preliminary data.</text>
</comment>
<reference evidence="14" key="1">
    <citation type="submission" date="2022-11" db="EMBL/GenBank/DDBJ databases">
        <authorList>
            <person name="Morgan W.R."/>
            <person name="Tartar A."/>
        </authorList>
    </citation>
    <scope>NUCLEOTIDE SEQUENCE</scope>
    <source>
        <strain evidence="14">ARSEF 373</strain>
    </source>
</reference>
<feature type="compositionally biased region" description="Low complexity" evidence="11">
    <location>
        <begin position="706"/>
        <end position="718"/>
    </location>
</feature>
<dbReference type="InterPro" id="IPR001709">
    <property type="entry name" value="Flavoprot_Pyr_Nucl_cyt_Rdtase"/>
</dbReference>
<gene>
    <name evidence="14" type="ORF">N0F65_009067</name>
</gene>
<dbReference type="PRINTS" id="PR00369">
    <property type="entry name" value="FLAVODOXIN"/>
</dbReference>
<dbReference type="PANTHER" id="PTHR19384">
    <property type="entry name" value="NITRIC OXIDE SYNTHASE-RELATED"/>
    <property type="match status" value="1"/>
</dbReference>
<comment type="subcellular location">
    <subcellularLocation>
        <location evidence="3">Cytoplasm</location>
    </subcellularLocation>
</comment>
<dbReference type="GO" id="GO:0050660">
    <property type="term" value="F:flavin adenine dinucleotide binding"/>
    <property type="evidence" value="ECO:0007669"/>
    <property type="project" value="TreeGrafter"/>
</dbReference>
<protein>
    <recommendedName>
        <fullName evidence="16">NADPH-dependent diflavin oxidoreductase 1</fullName>
    </recommendedName>
</protein>
<evidence type="ECO:0000256" key="5">
    <source>
        <dbReference type="ARBA" id="ARBA00022630"/>
    </source>
</evidence>
<dbReference type="PROSITE" id="PS51384">
    <property type="entry name" value="FAD_FR"/>
    <property type="match status" value="1"/>
</dbReference>
<accession>A0AAV2YP59</accession>
<feature type="region of interest" description="Disordered" evidence="11">
    <location>
        <begin position="701"/>
        <end position="728"/>
    </location>
</feature>
<evidence type="ECO:0000256" key="9">
    <source>
        <dbReference type="ARBA" id="ARBA00023002"/>
    </source>
</evidence>
<comment type="cofactor">
    <cofactor evidence="2">
        <name>FAD</name>
        <dbReference type="ChEBI" id="CHEBI:57692"/>
    </cofactor>
</comment>
<dbReference type="PROSITE" id="PS50088">
    <property type="entry name" value="ANK_REPEAT"/>
    <property type="match status" value="2"/>
</dbReference>
<feature type="region of interest" description="Disordered" evidence="11">
    <location>
        <begin position="1001"/>
        <end position="1037"/>
    </location>
</feature>
<evidence type="ECO:0008006" key="16">
    <source>
        <dbReference type="Google" id="ProtNLM"/>
    </source>
</evidence>
<evidence type="ECO:0000259" key="13">
    <source>
        <dbReference type="PROSITE" id="PS51384"/>
    </source>
</evidence>
<dbReference type="EMBL" id="DAKRPA010000186">
    <property type="protein sequence ID" value="DAZ95865.1"/>
    <property type="molecule type" value="Genomic_DNA"/>
</dbReference>
<dbReference type="InterPro" id="IPR001094">
    <property type="entry name" value="Flavdoxin-like"/>
</dbReference>
<dbReference type="InterPro" id="IPR029039">
    <property type="entry name" value="Flavoprotein-like_sf"/>
</dbReference>
<evidence type="ECO:0000313" key="15">
    <source>
        <dbReference type="Proteomes" id="UP001146120"/>
    </source>
</evidence>
<keyword evidence="15" id="KW-1185">Reference proteome</keyword>
<evidence type="ECO:0000256" key="8">
    <source>
        <dbReference type="ARBA" id="ARBA00022857"/>
    </source>
</evidence>
<keyword evidence="8" id="KW-0521">NADP</keyword>
<dbReference type="InterPro" id="IPR023173">
    <property type="entry name" value="NADPH_Cyt_P450_Rdtase_alpha"/>
</dbReference>
<dbReference type="PROSITE" id="PS50902">
    <property type="entry name" value="FLAVODOXIN_LIKE"/>
    <property type="match status" value="1"/>
</dbReference>
<dbReference type="Pfam" id="PF00175">
    <property type="entry name" value="NAD_binding_1"/>
    <property type="match status" value="1"/>
</dbReference>
<dbReference type="Gene3D" id="3.40.50.80">
    <property type="entry name" value="Nucleotide-binding domain of ferredoxin-NADP reductase (FNR) module"/>
    <property type="match status" value="1"/>
</dbReference>
<evidence type="ECO:0000259" key="12">
    <source>
        <dbReference type="PROSITE" id="PS50902"/>
    </source>
</evidence>
<organism evidence="14 15">
    <name type="scientific">Lagenidium giganteum</name>
    <dbReference type="NCBI Taxonomy" id="4803"/>
    <lineage>
        <taxon>Eukaryota</taxon>
        <taxon>Sar</taxon>
        <taxon>Stramenopiles</taxon>
        <taxon>Oomycota</taxon>
        <taxon>Peronosporomycetes</taxon>
        <taxon>Pythiales</taxon>
        <taxon>Pythiaceae</taxon>
    </lineage>
</organism>
<dbReference type="GO" id="GO:0016651">
    <property type="term" value="F:oxidoreductase activity, acting on NAD(P)H"/>
    <property type="evidence" value="ECO:0007669"/>
    <property type="project" value="UniProtKB-ARBA"/>
</dbReference>
<evidence type="ECO:0000313" key="14">
    <source>
        <dbReference type="EMBL" id="DAZ95865.1"/>
    </source>
</evidence>
<dbReference type="SUPFAM" id="SSF48403">
    <property type="entry name" value="Ankyrin repeat"/>
    <property type="match status" value="1"/>
</dbReference>
<keyword evidence="10" id="KW-0040">ANK repeat</keyword>
<dbReference type="AlphaFoldDB" id="A0AAV2YP59"/>
<dbReference type="InterPro" id="IPR002110">
    <property type="entry name" value="Ankyrin_rpt"/>
</dbReference>
<keyword evidence="5" id="KW-0285">Flavoprotein</keyword>
<dbReference type="PANTHER" id="PTHR19384:SF10">
    <property type="entry name" value="NADPH-DEPENDENT DIFLAVIN OXIDOREDUCTASE 1"/>
    <property type="match status" value="1"/>
</dbReference>
<dbReference type="InterPro" id="IPR003097">
    <property type="entry name" value="CysJ-like_FAD-binding"/>
</dbReference>
<evidence type="ECO:0000256" key="2">
    <source>
        <dbReference type="ARBA" id="ARBA00001974"/>
    </source>
</evidence>
<dbReference type="InterPro" id="IPR017938">
    <property type="entry name" value="Riboflavin_synthase-like_b-brl"/>
</dbReference>
<dbReference type="InterPro" id="IPR036770">
    <property type="entry name" value="Ankyrin_rpt-contain_sf"/>
</dbReference>
<dbReference type="SMART" id="SM00248">
    <property type="entry name" value="ANK"/>
    <property type="match status" value="3"/>
</dbReference>